<comment type="caution">
    <text evidence="9">The sequence shown here is derived from an EMBL/GenBank/DDBJ whole genome shotgun (WGS) entry which is preliminary data.</text>
</comment>
<feature type="transmembrane region" description="Helical" evidence="8">
    <location>
        <begin position="383"/>
        <end position="405"/>
    </location>
</feature>
<dbReference type="CDD" id="cd10322">
    <property type="entry name" value="SLC5sbd"/>
    <property type="match status" value="1"/>
</dbReference>
<feature type="transmembrane region" description="Helical" evidence="8">
    <location>
        <begin position="412"/>
        <end position="432"/>
    </location>
</feature>
<protein>
    <submittedName>
        <fullName evidence="9">Sodium/proline symporter</fullName>
    </submittedName>
</protein>
<dbReference type="Proteomes" id="UP001600941">
    <property type="component" value="Unassembled WGS sequence"/>
</dbReference>
<name>A0ABQ0BW96_9FIRM</name>
<dbReference type="PROSITE" id="PS50283">
    <property type="entry name" value="NA_SOLUT_SYMP_3"/>
    <property type="match status" value="1"/>
</dbReference>
<dbReference type="PANTHER" id="PTHR48086">
    <property type="entry name" value="SODIUM/PROLINE SYMPORTER-RELATED"/>
    <property type="match status" value="1"/>
</dbReference>
<evidence type="ECO:0000256" key="3">
    <source>
        <dbReference type="ARBA" id="ARBA00022448"/>
    </source>
</evidence>
<gene>
    <name evidence="9" type="ORF">K340107D12_36210</name>
</gene>
<feature type="transmembrane region" description="Helical" evidence="8">
    <location>
        <begin position="42"/>
        <end position="61"/>
    </location>
</feature>
<reference evidence="9 10" key="1">
    <citation type="submission" date="2024-04" db="EMBL/GenBank/DDBJ databases">
        <title>Defined microbial consortia suppress multidrug-resistant proinflammatory Enterobacteriaceae via ecological control.</title>
        <authorList>
            <person name="Furuichi M."/>
            <person name="Kawaguchi T."/>
            <person name="Pust M."/>
            <person name="Yasuma K."/>
            <person name="Plichta D."/>
            <person name="Hasegawa N."/>
            <person name="Ohya T."/>
            <person name="Bhattarai S."/>
            <person name="Sasajima S."/>
            <person name="Aoto Y."/>
            <person name="Tuganbaev T."/>
            <person name="Yaginuma M."/>
            <person name="Ueda M."/>
            <person name="Okahashi N."/>
            <person name="Amafuji K."/>
            <person name="Kiridooshi Y."/>
            <person name="Sugita K."/>
            <person name="Strazar M."/>
            <person name="Skelly A."/>
            <person name="Suda W."/>
            <person name="Hattori M."/>
            <person name="Nakamoto N."/>
            <person name="Caballero S."/>
            <person name="Norman J."/>
            <person name="Olle B."/>
            <person name="Tanoue T."/>
            <person name="Arita M."/>
            <person name="Bucci V."/>
            <person name="Atarashi K."/>
            <person name="Xavier R."/>
            <person name="Honda K."/>
        </authorList>
    </citation>
    <scope>NUCLEOTIDE SEQUENCE [LARGE SCALE GENOMIC DNA]</scope>
    <source>
        <strain evidence="10">k34-0107-D12</strain>
    </source>
</reference>
<comment type="subcellular location">
    <subcellularLocation>
        <location evidence="1">Membrane</location>
        <topology evidence="1">Multi-pass membrane protein</topology>
    </subcellularLocation>
</comment>
<feature type="transmembrane region" description="Helical" evidence="8">
    <location>
        <begin position="73"/>
        <end position="95"/>
    </location>
</feature>
<evidence type="ECO:0000313" key="10">
    <source>
        <dbReference type="Proteomes" id="UP001600941"/>
    </source>
</evidence>
<feature type="transmembrane region" description="Helical" evidence="8">
    <location>
        <begin position="156"/>
        <end position="179"/>
    </location>
</feature>
<feature type="transmembrane region" description="Helical" evidence="8">
    <location>
        <begin position="6"/>
        <end position="22"/>
    </location>
</feature>
<feature type="transmembrane region" description="Helical" evidence="8">
    <location>
        <begin position="121"/>
        <end position="141"/>
    </location>
</feature>
<evidence type="ECO:0000256" key="5">
    <source>
        <dbReference type="ARBA" id="ARBA00022989"/>
    </source>
</evidence>
<dbReference type="NCBIfam" id="TIGR00813">
    <property type="entry name" value="sss"/>
    <property type="match status" value="1"/>
</dbReference>
<proteinExistence type="inferred from homology"/>
<feature type="transmembrane region" description="Helical" evidence="8">
    <location>
        <begin position="355"/>
        <end position="377"/>
    </location>
</feature>
<keyword evidence="10" id="KW-1185">Reference proteome</keyword>
<organism evidence="9 10">
    <name type="scientific">Blautia parvula</name>
    <dbReference type="NCBI Taxonomy" id="2877527"/>
    <lineage>
        <taxon>Bacteria</taxon>
        <taxon>Bacillati</taxon>
        <taxon>Bacillota</taxon>
        <taxon>Clostridia</taxon>
        <taxon>Lachnospirales</taxon>
        <taxon>Lachnospiraceae</taxon>
        <taxon>Blautia</taxon>
    </lineage>
</organism>
<feature type="transmembrane region" description="Helical" evidence="8">
    <location>
        <begin position="224"/>
        <end position="243"/>
    </location>
</feature>
<keyword evidence="5 8" id="KW-1133">Transmembrane helix</keyword>
<evidence type="ECO:0000256" key="4">
    <source>
        <dbReference type="ARBA" id="ARBA00022692"/>
    </source>
</evidence>
<feature type="transmembrane region" description="Helical" evidence="8">
    <location>
        <begin position="264"/>
        <end position="288"/>
    </location>
</feature>
<comment type="similarity">
    <text evidence="2 7">Belongs to the sodium:solute symporter (SSF) (TC 2.A.21) family.</text>
</comment>
<keyword evidence="3" id="KW-0813">Transport</keyword>
<accession>A0ABQ0BW96</accession>
<dbReference type="RefSeq" id="WP_227211098.1">
    <property type="nucleotide sequence ID" value="NZ_BAABZQ010000001.1"/>
</dbReference>
<evidence type="ECO:0000256" key="6">
    <source>
        <dbReference type="ARBA" id="ARBA00023136"/>
    </source>
</evidence>
<dbReference type="InterPro" id="IPR050277">
    <property type="entry name" value="Sodium:Solute_Symporter"/>
</dbReference>
<dbReference type="PANTHER" id="PTHR48086:SF7">
    <property type="entry name" value="SODIUM-SOLUTE SYMPORTER-RELATED"/>
    <property type="match status" value="1"/>
</dbReference>
<evidence type="ECO:0000256" key="2">
    <source>
        <dbReference type="ARBA" id="ARBA00006434"/>
    </source>
</evidence>
<evidence type="ECO:0000313" key="9">
    <source>
        <dbReference type="EMBL" id="GAA6500805.1"/>
    </source>
</evidence>
<sequence>MSGLDIGIIVFYMAGMLFIGIYSGKKQQDSDDYFVAGRKAGVFSITCLWLSSWIGGASIVGTAERAYSMGITAVWYVVVIAVSLVIFAFTFTGTIKRLSTKLNLLTYPDFIESRYDSKTRMVATICTILGMIGFVASQFLAGGSTLSALTGWDTKVSLIVVAAVITFYTAFGGLLAVTYTDWVQTVILLLGIVILGVPLSIMHMDGGISAIQSLPDSYMNLGAWGWPSIIALGLTTLFSFYTNMDGYTRCIAAKDVKTSRRGSLLAAAGIFIIAVSATFLGLSTKVIMPDLPDSRNALSYLIIHIFPQGLRGIVVVGIIAAIMSSADILMLTASTNLTKDIYQRYINRDVTDKKIRHLSTCCSFGIGFVALLFAMYRQDIIDVLFIALTINSAGLFLPTVLGVCWKKANSSAAFYSAACSLAVVLFWFLGNALKWGKIFETDSFWPGLAVSALLFFPISTWGRQTPEEKAKLKVFQSAGKQGGKEE</sequence>
<dbReference type="EMBL" id="BAABZQ010000001">
    <property type="protein sequence ID" value="GAA6500805.1"/>
    <property type="molecule type" value="Genomic_DNA"/>
</dbReference>
<keyword evidence="4 8" id="KW-0812">Transmembrane</keyword>
<evidence type="ECO:0000256" key="1">
    <source>
        <dbReference type="ARBA" id="ARBA00004141"/>
    </source>
</evidence>
<dbReference type="Gene3D" id="1.20.1730.10">
    <property type="entry name" value="Sodium/glucose cotransporter"/>
    <property type="match status" value="1"/>
</dbReference>
<evidence type="ECO:0000256" key="8">
    <source>
        <dbReference type="SAM" id="Phobius"/>
    </source>
</evidence>
<keyword evidence="6 8" id="KW-0472">Membrane</keyword>
<feature type="transmembrane region" description="Helical" evidence="8">
    <location>
        <begin position="444"/>
        <end position="462"/>
    </location>
</feature>
<evidence type="ECO:0000256" key="7">
    <source>
        <dbReference type="RuleBase" id="RU362091"/>
    </source>
</evidence>
<dbReference type="InterPro" id="IPR001734">
    <property type="entry name" value="Na/solute_symporter"/>
</dbReference>
<feature type="transmembrane region" description="Helical" evidence="8">
    <location>
        <begin position="308"/>
        <end position="334"/>
    </location>
</feature>
<feature type="transmembrane region" description="Helical" evidence="8">
    <location>
        <begin position="186"/>
        <end position="204"/>
    </location>
</feature>
<dbReference type="InterPro" id="IPR038377">
    <property type="entry name" value="Na/Glc_symporter_sf"/>
</dbReference>
<dbReference type="Pfam" id="PF00474">
    <property type="entry name" value="SSF"/>
    <property type="match status" value="1"/>
</dbReference>